<sequence>MNGSNTTTSISYPEALESMPLWMKVVVILIQVVGISANAIVFAGIAHIKLGSLLTTKLLLSQSVFDGLISLVALLKAVGPPFWYTGNSMLDTMLCHLWFSYFTFWLFVLLSMCNLVCTAFDRLNAVVYNKTYQKRQKIYLALCYSCIVVYSITLASINPLLLEFHNNECIPSHSKRGNWIDTLIKIDSVCWPLFSYTIPCAAVILMYSKIITELRKPSSASRASPANQSMDRIQNIRKRPRHRRIAHSLTIATCIMQTLFLLTHAHDRIYYFLGINHWIEYRVGSLPHLLGLWLITLNSCLNPAALVFTMKTLQQWILCRVRTTTVTTAESDNLQSDRVLLDLLRSRSAKLSLNDAVTPSTNL</sequence>
<dbReference type="STRING" id="79923.A0A419QFG1"/>
<keyword evidence="3" id="KW-1133">Transmembrane helix</keyword>
<dbReference type="InterPro" id="IPR000276">
    <property type="entry name" value="GPCR_Rhodpsn"/>
</dbReference>
<dbReference type="Pfam" id="PF00001">
    <property type="entry name" value="7tm_1"/>
    <property type="match status" value="1"/>
</dbReference>
<dbReference type="CDD" id="cd00637">
    <property type="entry name" value="7tm_classA_rhodopsin-like"/>
    <property type="match status" value="1"/>
</dbReference>
<evidence type="ECO:0000256" key="1">
    <source>
        <dbReference type="ARBA" id="ARBA00004370"/>
    </source>
</evidence>
<comment type="caution">
    <text evidence="6">The sequence shown here is derived from an EMBL/GenBank/DDBJ whole genome shotgun (WGS) entry which is preliminary data.</text>
</comment>
<dbReference type="GO" id="GO:0004930">
    <property type="term" value="F:G protein-coupled receptor activity"/>
    <property type="evidence" value="ECO:0007669"/>
    <property type="project" value="InterPro"/>
</dbReference>
<dbReference type="GO" id="GO:0016020">
    <property type="term" value="C:membrane"/>
    <property type="evidence" value="ECO:0007669"/>
    <property type="project" value="UniProtKB-SubCell"/>
</dbReference>
<dbReference type="AlphaFoldDB" id="A0A419QFG1"/>
<reference evidence="6 7" key="1">
    <citation type="journal article" date="2018" name="Biotechnol. Adv.">
        <title>Improved genomic resources and new bioinformatic workflow for the carcinogenic parasite Clonorchis sinensis: Biotechnological implications.</title>
        <authorList>
            <person name="Wang D."/>
            <person name="Korhonen P.K."/>
            <person name="Gasser R.B."/>
            <person name="Young N.D."/>
        </authorList>
    </citation>
    <scope>NUCLEOTIDE SEQUENCE [LARGE SCALE GENOMIC DNA]</scope>
    <source>
        <strain evidence="6">Cs-k2</strain>
    </source>
</reference>
<dbReference type="InterPro" id="IPR017452">
    <property type="entry name" value="GPCR_Rhodpsn_7TM"/>
</dbReference>
<dbReference type="SUPFAM" id="SSF81321">
    <property type="entry name" value="Family A G protein-coupled receptor-like"/>
    <property type="match status" value="1"/>
</dbReference>
<keyword evidence="2" id="KW-0812">Transmembrane</keyword>
<comment type="subcellular location">
    <subcellularLocation>
        <location evidence="1">Membrane</location>
    </subcellularLocation>
</comment>
<organism evidence="6 7">
    <name type="scientific">Clonorchis sinensis</name>
    <name type="common">Chinese liver fluke</name>
    <dbReference type="NCBI Taxonomy" id="79923"/>
    <lineage>
        <taxon>Eukaryota</taxon>
        <taxon>Metazoa</taxon>
        <taxon>Spiralia</taxon>
        <taxon>Lophotrochozoa</taxon>
        <taxon>Platyhelminthes</taxon>
        <taxon>Trematoda</taxon>
        <taxon>Digenea</taxon>
        <taxon>Opisthorchiida</taxon>
        <taxon>Opisthorchiata</taxon>
        <taxon>Opisthorchiidae</taxon>
        <taxon>Clonorchis</taxon>
    </lineage>
</organism>
<dbReference type="OrthoDB" id="6246727at2759"/>
<evidence type="ECO:0000256" key="4">
    <source>
        <dbReference type="ARBA" id="ARBA00023136"/>
    </source>
</evidence>
<evidence type="ECO:0000259" key="5">
    <source>
        <dbReference type="PROSITE" id="PS50262"/>
    </source>
</evidence>
<protein>
    <recommendedName>
        <fullName evidence="5">G-protein coupled receptors family 1 profile domain-containing protein</fullName>
    </recommendedName>
</protein>
<dbReference type="Gene3D" id="1.20.1070.10">
    <property type="entry name" value="Rhodopsin 7-helix transmembrane proteins"/>
    <property type="match status" value="1"/>
</dbReference>
<dbReference type="EMBL" id="NIRI02000042">
    <property type="protein sequence ID" value="KAG5447582.1"/>
    <property type="molecule type" value="Genomic_DNA"/>
</dbReference>
<dbReference type="InParanoid" id="A0A419QFG1"/>
<dbReference type="PANTHER" id="PTHR45698:SF1">
    <property type="entry name" value="TRACE AMINE-ASSOCIATED RECEPTOR 13C-LIKE"/>
    <property type="match status" value="1"/>
</dbReference>
<feature type="domain" description="G-protein coupled receptors family 1 profile" evidence="5">
    <location>
        <begin position="37"/>
        <end position="306"/>
    </location>
</feature>
<proteinExistence type="predicted"/>
<dbReference type="PRINTS" id="PR00237">
    <property type="entry name" value="GPCRRHODOPSN"/>
</dbReference>
<evidence type="ECO:0000313" key="6">
    <source>
        <dbReference type="EMBL" id="KAG5447582.1"/>
    </source>
</evidence>
<evidence type="ECO:0000256" key="2">
    <source>
        <dbReference type="ARBA" id="ARBA00022692"/>
    </source>
</evidence>
<dbReference type="PANTHER" id="PTHR45698">
    <property type="entry name" value="TRACE AMINE-ASSOCIATED RECEPTOR 19N-RELATED"/>
    <property type="match status" value="1"/>
</dbReference>
<dbReference type="PROSITE" id="PS50262">
    <property type="entry name" value="G_PROTEIN_RECEP_F1_2"/>
    <property type="match status" value="1"/>
</dbReference>
<gene>
    <name evidence="6" type="ORF">CSKR_101351</name>
</gene>
<reference evidence="6 7" key="2">
    <citation type="journal article" date="2021" name="Genomics">
        <title>High-quality reference genome for Clonorchis sinensis.</title>
        <authorList>
            <person name="Young N.D."/>
            <person name="Stroehlein A.J."/>
            <person name="Kinkar L."/>
            <person name="Wang T."/>
            <person name="Sohn W.M."/>
            <person name="Chang B.C.H."/>
            <person name="Kaur P."/>
            <person name="Weisz D."/>
            <person name="Dudchenko O."/>
            <person name="Aiden E.L."/>
            <person name="Korhonen P.K."/>
            <person name="Gasser R.B."/>
        </authorList>
    </citation>
    <scope>NUCLEOTIDE SEQUENCE [LARGE SCALE GENOMIC DNA]</scope>
    <source>
        <strain evidence="6">Cs-k2</strain>
    </source>
</reference>
<evidence type="ECO:0000313" key="7">
    <source>
        <dbReference type="Proteomes" id="UP000286415"/>
    </source>
</evidence>
<dbReference type="Proteomes" id="UP000286415">
    <property type="component" value="Unassembled WGS sequence"/>
</dbReference>
<keyword evidence="4" id="KW-0472">Membrane</keyword>
<name>A0A419QFG1_CLOSI</name>
<evidence type="ECO:0000256" key="3">
    <source>
        <dbReference type="ARBA" id="ARBA00022989"/>
    </source>
</evidence>
<keyword evidence="7" id="KW-1185">Reference proteome</keyword>
<accession>A0A419QFG1</accession>